<name>A0ABM8TJP3_9BURK</name>
<gene>
    <name evidence="2" type="ORF">LMG26411_03680</name>
</gene>
<dbReference type="InterPro" id="IPR009799">
    <property type="entry name" value="EthD_dom"/>
</dbReference>
<sequence>MIHLIFLSMRRADVDRREYLRDWRDVQAPMVAGLPGVRHYVQSTVRAVPGQAARYDTVDEIWVDDAAALDALLHSPDYARSALAGAGNLVDPEHCVRLQTTDHVVHAGASIAREESLPKRMTFFRRKSNLSREDMLRYWRGTHGPLAASVPGLRRYVQSAMLPAVDDQGPTLFDGAAQIWFEDDAALQAAVRSPLFRESVKPDEANFIDTNAAVTLSIEEEHRIVWPQAA</sequence>
<organism evidence="2 3">
    <name type="scientific">Cupriavidus numazuensis</name>
    <dbReference type="NCBI Taxonomy" id="221992"/>
    <lineage>
        <taxon>Bacteria</taxon>
        <taxon>Pseudomonadati</taxon>
        <taxon>Pseudomonadota</taxon>
        <taxon>Betaproteobacteria</taxon>
        <taxon>Burkholderiales</taxon>
        <taxon>Burkholderiaceae</taxon>
        <taxon>Cupriavidus</taxon>
    </lineage>
</organism>
<feature type="domain" description="EthD" evidence="1">
    <location>
        <begin position="13"/>
        <end position="92"/>
    </location>
</feature>
<protein>
    <recommendedName>
        <fullName evidence="1">EthD domain-containing protein</fullName>
    </recommendedName>
</protein>
<dbReference type="RefSeq" id="WP_211954697.1">
    <property type="nucleotide sequence ID" value="NZ_CAJPVI010000022.1"/>
</dbReference>
<evidence type="ECO:0000259" key="1">
    <source>
        <dbReference type="Pfam" id="PF07110"/>
    </source>
</evidence>
<dbReference type="Pfam" id="PF07110">
    <property type="entry name" value="EthD"/>
    <property type="match status" value="2"/>
</dbReference>
<reference evidence="2 3" key="1">
    <citation type="submission" date="2021-03" db="EMBL/GenBank/DDBJ databases">
        <authorList>
            <person name="Peeters C."/>
        </authorList>
    </citation>
    <scope>NUCLEOTIDE SEQUENCE [LARGE SCALE GENOMIC DNA]</scope>
    <source>
        <strain evidence="2 3">LMG 26411</strain>
    </source>
</reference>
<dbReference type="SUPFAM" id="SSF54909">
    <property type="entry name" value="Dimeric alpha+beta barrel"/>
    <property type="match status" value="2"/>
</dbReference>
<dbReference type="Gene3D" id="3.30.70.100">
    <property type="match status" value="2"/>
</dbReference>
<dbReference type="Proteomes" id="UP000672657">
    <property type="component" value="Unassembled WGS sequence"/>
</dbReference>
<comment type="caution">
    <text evidence="2">The sequence shown here is derived from an EMBL/GenBank/DDBJ whole genome shotgun (WGS) entry which is preliminary data.</text>
</comment>
<accession>A0ABM8TJP3</accession>
<dbReference type="EMBL" id="CAJPVI010000022">
    <property type="protein sequence ID" value="CAG2150177.1"/>
    <property type="molecule type" value="Genomic_DNA"/>
</dbReference>
<dbReference type="NCBIfam" id="TIGR02118">
    <property type="entry name" value="EthD family reductase"/>
    <property type="match status" value="2"/>
</dbReference>
<evidence type="ECO:0000313" key="2">
    <source>
        <dbReference type="EMBL" id="CAG2150177.1"/>
    </source>
</evidence>
<evidence type="ECO:0000313" key="3">
    <source>
        <dbReference type="Proteomes" id="UP000672657"/>
    </source>
</evidence>
<dbReference type="InterPro" id="IPR011008">
    <property type="entry name" value="Dimeric_a/b-barrel"/>
</dbReference>
<keyword evidence="3" id="KW-1185">Reference proteome</keyword>
<feature type="domain" description="EthD" evidence="1">
    <location>
        <begin position="127"/>
        <end position="210"/>
    </location>
</feature>
<proteinExistence type="predicted"/>